<protein>
    <submittedName>
        <fullName evidence="1">Uncharacterized protein</fullName>
    </submittedName>
</protein>
<dbReference type="EMBL" id="CM023482">
    <property type="protein sequence ID" value="KAH6938975.1"/>
    <property type="molecule type" value="Genomic_DNA"/>
</dbReference>
<comment type="caution">
    <text evidence="1">The sequence shown here is derived from an EMBL/GenBank/DDBJ whole genome shotgun (WGS) entry which is preliminary data.</text>
</comment>
<dbReference type="Proteomes" id="UP000821845">
    <property type="component" value="Chromosome 2"/>
</dbReference>
<gene>
    <name evidence="1" type="ORF">HPB50_015336</name>
</gene>
<sequence>MLIQFPDPVVDGLVGTPRGRLAEWRRGSPDPRARAPEAVSAQLTWEALGRPLVSPFPGARIVAGAVLAIDLLRDLGLVFSLAPGADCGSVCLDRERARERERDLGRPRASPSGNEKSCLCL</sequence>
<proteinExistence type="predicted"/>
<keyword evidence="2" id="KW-1185">Reference proteome</keyword>
<evidence type="ECO:0000313" key="2">
    <source>
        <dbReference type="Proteomes" id="UP000821845"/>
    </source>
</evidence>
<evidence type="ECO:0000313" key="1">
    <source>
        <dbReference type="EMBL" id="KAH6938975.1"/>
    </source>
</evidence>
<organism evidence="1 2">
    <name type="scientific">Hyalomma asiaticum</name>
    <name type="common">Tick</name>
    <dbReference type="NCBI Taxonomy" id="266040"/>
    <lineage>
        <taxon>Eukaryota</taxon>
        <taxon>Metazoa</taxon>
        <taxon>Ecdysozoa</taxon>
        <taxon>Arthropoda</taxon>
        <taxon>Chelicerata</taxon>
        <taxon>Arachnida</taxon>
        <taxon>Acari</taxon>
        <taxon>Parasitiformes</taxon>
        <taxon>Ixodida</taxon>
        <taxon>Ixodoidea</taxon>
        <taxon>Ixodidae</taxon>
        <taxon>Hyalomminae</taxon>
        <taxon>Hyalomma</taxon>
    </lineage>
</organism>
<reference evidence="1" key="1">
    <citation type="submission" date="2020-05" db="EMBL/GenBank/DDBJ databases">
        <title>Large-scale comparative analyses of tick genomes elucidate their genetic diversity and vector capacities.</title>
        <authorList>
            <person name="Jia N."/>
            <person name="Wang J."/>
            <person name="Shi W."/>
            <person name="Du L."/>
            <person name="Sun Y."/>
            <person name="Zhan W."/>
            <person name="Jiang J."/>
            <person name="Wang Q."/>
            <person name="Zhang B."/>
            <person name="Ji P."/>
            <person name="Sakyi L.B."/>
            <person name="Cui X."/>
            <person name="Yuan T."/>
            <person name="Jiang B."/>
            <person name="Yang W."/>
            <person name="Lam T.T.-Y."/>
            <person name="Chang Q."/>
            <person name="Ding S."/>
            <person name="Wang X."/>
            <person name="Zhu J."/>
            <person name="Ruan X."/>
            <person name="Zhao L."/>
            <person name="Wei J."/>
            <person name="Que T."/>
            <person name="Du C."/>
            <person name="Cheng J."/>
            <person name="Dai P."/>
            <person name="Han X."/>
            <person name="Huang E."/>
            <person name="Gao Y."/>
            <person name="Liu J."/>
            <person name="Shao H."/>
            <person name="Ye R."/>
            <person name="Li L."/>
            <person name="Wei W."/>
            <person name="Wang X."/>
            <person name="Wang C."/>
            <person name="Yang T."/>
            <person name="Huo Q."/>
            <person name="Li W."/>
            <person name="Guo W."/>
            <person name="Chen H."/>
            <person name="Zhou L."/>
            <person name="Ni X."/>
            <person name="Tian J."/>
            <person name="Zhou Y."/>
            <person name="Sheng Y."/>
            <person name="Liu T."/>
            <person name="Pan Y."/>
            <person name="Xia L."/>
            <person name="Li J."/>
            <person name="Zhao F."/>
            <person name="Cao W."/>
        </authorList>
    </citation>
    <scope>NUCLEOTIDE SEQUENCE</scope>
    <source>
        <strain evidence="1">Hyas-2018</strain>
    </source>
</reference>
<name>A0ACB7SWH8_HYAAI</name>
<accession>A0ACB7SWH8</accession>